<protein>
    <recommendedName>
        <fullName evidence="2">ubiquitinyl hydrolase 1</fullName>
        <ecNumber evidence="2">3.4.19.12</ecNumber>
    </recommendedName>
</protein>
<keyword evidence="3" id="KW-0479">Metal-binding</keyword>
<dbReference type="GO" id="GO:0016579">
    <property type="term" value="P:protein deubiquitination"/>
    <property type="evidence" value="ECO:0007669"/>
    <property type="project" value="InterPro"/>
</dbReference>
<keyword evidence="6" id="KW-0378">Hydrolase</keyword>
<dbReference type="PROSITE" id="PS00973">
    <property type="entry name" value="USP_2"/>
    <property type="match status" value="1"/>
</dbReference>
<feature type="domain" description="USP" evidence="10">
    <location>
        <begin position="365"/>
        <end position="842"/>
    </location>
</feature>
<accession>A0AAJ7X8Q1</accession>
<feature type="compositionally biased region" description="Gly residues" evidence="9">
    <location>
        <begin position="195"/>
        <end position="214"/>
    </location>
</feature>
<feature type="domain" description="UBP-type" evidence="11">
    <location>
        <begin position="2"/>
        <end position="186"/>
    </location>
</feature>
<dbReference type="SUPFAM" id="SSF57850">
    <property type="entry name" value="RING/U-box"/>
    <property type="match status" value="1"/>
</dbReference>
<organism evidence="12 13">
    <name type="scientific">Petromyzon marinus</name>
    <name type="common">Sea lamprey</name>
    <dbReference type="NCBI Taxonomy" id="7757"/>
    <lineage>
        <taxon>Eukaryota</taxon>
        <taxon>Metazoa</taxon>
        <taxon>Chordata</taxon>
        <taxon>Craniata</taxon>
        <taxon>Vertebrata</taxon>
        <taxon>Cyclostomata</taxon>
        <taxon>Hyperoartia</taxon>
        <taxon>Petromyzontiformes</taxon>
        <taxon>Petromyzontidae</taxon>
        <taxon>Petromyzon</taxon>
    </lineage>
</organism>
<evidence type="ECO:0000256" key="6">
    <source>
        <dbReference type="ARBA" id="ARBA00022801"/>
    </source>
</evidence>
<dbReference type="GO" id="GO:0004843">
    <property type="term" value="F:cysteine-type deubiquitinase activity"/>
    <property type="evidence" value="ECO:0007669"/>
    <property type="project" value="UniProtKB-EC"/>
</dbReference>
<evidence type="ECO:0000259" key="10">
    <source>
        <dbReference type="PROSITE" id="PS50235"/>
    </source>
</evidence>
<dbReference type="InterPro" id="IPR013083">
    <property type="entry name" value="Znf_RING/FYVE/PHD"/>
</dbReference>
<reference evidence="13" key="1">
    <citation type="submission" date="2025-08" db="UniProtKB">
        <authorList>
            <consortium name="RefSeq"/>
        </authorList>
    </citation>
    <scope>IDENTIFICATION</scope>
    <source>
        <tissue evidence="13">Sperm</tissue>
    </source>
</reference>
<evidence type="ECO:0000256" key="3">
    <source>
        <dbReference type="ARBA" id="ARBA00022723"/>
    </source>
</evidence>
<evidence type="ECO:0000259" key="11">
    <source>
        <dbReference type="PROSITE" id="PS50271"/>
    </source>
</evidence>
<dbReference type="InterPro" id="IPR001607">
    <property type="entry name" value="Znf_UBP"/>
</dbReference>
<dbReference type="InterPro" id="IPR018200">
    <property type="entry name" value="USP_CS"/>
</dbReference>
<dbReference type="Proteomes" id="UP001318040">
    <property type="component" value="Chromosome 42"/>
</dbReference>
<evidence type="ECO:0000256" key="7">
    <source>
        <dbReference type="ARBA" id="ARBA00022833"/>
    </source>
</evidence>
<evidence type="ECO:0000256" key="1">
    <source>
        <dbReference type="ARBA" id="ARBA00000707"/>
    </source>
</evidence>
<feature type="compositionally biased region" description="Basic and acidic residues" evidence="9">
    <location>
        <begin position="270"/>
        <end position="291"/>
    </location>
</feature>
<dbReference type="InterPro" id="IPR038765">
    <property type="entry name" value="Papain-like_cys_pep_sf"/>
</dbReference>
<name>A0AAJ7X8Q1_PETMA</name>
<dbReference type="KEGG" id="pmrn:116951265"/>
<proteinExistence type="predicted"/>
<dbReference type="RefSeq" id="XP_032825664.1">
    <property type="nucleotide sequence ID" value="XM_032969773.1"/>
</dbReference>
<feature type="compositionally biased region" description="Pro residues" evidence="9">
    <location>
        <begin position="926"/>
        <end position="942"/>
    </location>
</feature>
<dbReference type="EC" id="3.4.19.12" evidence="2"/>
<evidence type="ECO:0000256" key="8">
    <source>
        <dbReference type="PROSITE-ProRule" id="PRU00502"/>
    </source>
</evidence>
<dbReference type="PROSITE" id="PS50235">
    <property type="entry name" value="USP_3"/>
    <property type="match status" value="1"/>
</dbReference>
<dbReference type="PROSITE" id="PS50271">
    <property type="entry name" value="ZF_UBP"/>
    <property type="match status" value="1"/>
</dbReference>
<dbReference type="SUPFAM" id="SSF54001">
    <property type="entry name" value="Cysteine proteinases"/>
    <property type="match status" value="1"/>
</dbReference>
<evidence type="ECO:0000256" key="9">
    <source>
        <dbReference type="SAM" id="MobiDB-lite"/>
    </source>
</evidence>
<dbReference type="GO" id="GO:0008270">
    <property type="term" value="F:zinc ion binding"/>
    <property type="evidence" value="ECO:0007669"/>
    <property type="project" value="UniProtKB-KW"/>
</dbReference>
<feature type="compositionally biased region" description="Low complexity" evidence="9">
    <location>
        <begin position="426"/>
        <end position="440"/>
    </location>
</feature>
<feature type="region of interest" description="Disordered" evidence="9">
    <location>
        <begin position="269"/>
        <end position="314"/>
    </location>
</feature>
<dbReference type="Pfam" id="PF00443">
    <property type="entry name" value="UCH"/>
    <property type="match status" value="1"/>
</dbReference>
<evidence type="ECO:0000256" key="4">
    <source>
        <dbReference type="ARBA" id="ARBA00022771"/>
    </source>
</evidence>
<keyword evidence="12" id="KW-1185">Reference proteome</keyword>
<dbReference type="PANTHER" id="PTHR21646:SF5">
    <property type="entry name" value="UBIQUITIN CARBOXYL-TERMINAL HYDROLASE-RELATED"/>
    <property type="match status" value="1"/>
</dbReference>
<feature type="region of interest" description="Disordered" evidence="9">
    <location>
        <begin position="400"/>
        <end position="442"/>
    </location>
</feature>
<gene>
    <name evidence="13" type="primary">LOC116951265</name>
</gene>
<comment type="catalytic activity">
    <reaction evidence="1">
        <text>Thiol-dependent hydrolysis of ester, thioester, amide, peptide and isopeptide bonds formed by the C-terminal Gly of ubiquitin (a 76-residue protein attached to proteins as an intracellular targeting signal).</text>
        <dbReference type="EC" id="3.4.19.12"/>
    </reaction>
</comment>
<evidence type="ECO:0000313" key="12">
    <source>
        <dbReference type="Proteomes" id="UP001318040"/>
    </source>
</evidence>
<dbReference type="Pfam" id="PF02148">
    <property type="entry name" value="zf-UBP"/>
    <property type="match status" value="1"/>
</dbReference>
<dbReference type="GeneID" id="116951265"/>
<keyword evidence="4 8" id="KW-0863">Zinc-finger</keyword>
<evidence type="ECO:0000256" key="5">
    <source>
        <dbReference type="ARBA" id="ARBA00022786"/>
    </source>
</evidence>
<sequence>MDRCRHVWRLKLSQNHSILNPDKWACVDCAGCCAVRKTNDGGACNSEGGGLPVDVGGLPVDVGGGGAGGAGHTGGAVCNHVCGGGGAVCEPHDVSGFASCGTAAAAAATFCDDGACDCASSVWACLTCPHVACGRDVAAHADRHAAMMRHPLAMHVAELYVFCFACDDYVLNDNAQGDLKLLRGALGTVRARRGGPPGGLLRGGGGGSTGGGGRALRSAGGSGEACTWNRAGEARAHANDRLLTALKLRRLRRLRRAFGAWFGETGSGRARLEEGRRREEAERRREAQRARRAEHKRQLREEMSAQPPRKSARLATRAHYAIGGGDGDGARPGGGGTSRAWRSRQLERAMAALKRQSSMLTPGVTGLRNLGNTCYMNSILQVLSHLHKFRECFLALDMSEGDAPPAPPPPSPAHGGGETRGPFPLIPSSSAPPSSAGPLGDLLDRAASAGRLARVSTRSVHKLLQARRAAGIVGRAPGQTARAAAGPAGSAAGPAGLGGGGSGSARSLRLLQSPVGCPGPLSLCRELHTLFRVMWSGKWALVSPFAMLHSVWRLIPAFKGYGQQDAQEFLCELLDRVQRELEGAGGRGPPLLIPLAQRTLLRHVLQVVNTIFQGQLLSQVTCMSCLHKSDTVEPFWDLSLEFPARYHCVRKRAGAHGRSHARARAHHPDADCSLTEMLSKFTETEALEGKIYACSFCNSKQRGGASKPLVLTEARKQLLVCRLPQVLRLHLKRFRYTHSTCRWSGRNQREKIGVHVAFTRELSMRAFCSRSGARLGGREGLVYDLSAVVMHHGRGFGSGHYTAYVYNTEGGFWVHCNDSEMSVCSVEEVCRAQAYILFYSQRKSPDDRICTTATAVPETRVLPPASVPVAPTLAPPTSSPTPPASPKPSGPEALFSLERRVAESFARPARSPATDGEHCEPQAAPFTPPAPPFTPPAPPPLDTQPRGGLCGDDEQDLAAGTPDAQSSSLPDNDASVRTLLLHPQASERPPPPLRHSVPGFGNLLDSVRERAEPALPAPALASAEPHQTSAGFWLEAQACGGSGGAVEPGPLVATAGPAGGGCSVTSEFGAAAERS</sequence>
<feature type="region of interest" description="Disordered" evidence="9">
    <location>
        <begin position="866"/>
        <end position="892"/>
    </location>
</feature>
<dbReference type="AlphaFoldDB" id="A0AAJ7X8Q1"/>
<keyword evidence="7" id="KW-0862">Zinc</keyword>
<dbReference type="PROSITE" id="PS00972">
    <property type="entry name" value="USP_1"/>
    <property type="match status" value="1"/>
</dbReference>
<dbReference type="InterPro" id="IPR050185">
    <property type="entry name" value="Ub_carboxyl-term_hydrolase"/>
</dbReference>
<evidence type="ECO:0000256" key="2">
    <source>
        <dbReference type="ARBA" id="ARBA00012759"/>
    </source>
</evidence>
<feature type="region of interest" description="Disordered" evidence="9">
    <location>
        <begin position="904"/>
        <end position="971"/>
    </location>
</feature>
<feature type="region of interest" description="Disordered" evidence="9">
    <location>
        <begin position="193"/>
        <end position="217"/>
    </location>
</feature>
<feature type="compositionally biased region" description="Pro residues" evidence="9">
    <location>
        <begin position="873"/>
        <end position="889"/>
    </location>
</feature>
<dbReference type="SMART" id="SM00290">
    <property type="entry name" value="ZnF_UBP"/>
    <property type="match status" value="1"/>
</dbReference>
<keyword evidence="5" id="KW-0833">Ubl conjugation pathway</keyword>
<dbReference type="Gene3D" id="3.90.70.10">
    <property type="entry name" value="Cysteine proteinases"/>
    <property type="match status" value="1"/>
</dbReference>
<dbReference type="InterPro" id="IPR001394">
    <property type="entry name" value="Peptidase_C19_UCH"/>
</dbReference>
<dbReference type="InterPro" id="IPR028889">
    <property type="entry name" value="USP"/>
</dbReference>
<evidence type="ECO:0000313" key="13">
    <source>
        <dbReference type="RefSeq" id="XP_032825664.1"/>
    </source>
</evidence>
<dbReference type="Gene3D" id="3.30.40.10">
    <property type="entry name" value="Zinc/RING finger domain, C3HC4 (zinc finger)"/>
    <property type="match status" value="1"/>
</dbReference>
<dbReference type="PANTHER" id="PTHR21646">
    <property type="entry name" value="UBIQUITIN CARBOXYL-TERMINAL HYDROLASE"/>
    <property type="match status" value="1"/>
</dbReference>